<dbReference type="AlphaFoldDB" id="A0A4R2RID5"/>
<organism evidence="3 4">
    <name type="scientific">Heliophilum fasciatum</name>
    <dbReference type="NCBI Taxonomy" id="35700"/>
    <lineage>
        <taxon>Bacteria</taxon>
        <taxon>Bacillati</taxon>
        <taxon>Bacillota</taxon>
        <taxon>Clostridia</taxon>
        <taxon>Eubacteriales</taxon>
        <taxon>Heliobacteriaceae</taxon>
        <taxon>Heliophilum</taxon>
    </lineage>
</organism>
<evidence type="ECO:0000313" key="3">
    <source>
        <dbReference type="EMBL" id="TCP62458.1"/>
    </source>
</evidence>
<dbReference type="SUPFAM" id="SSF55383">
    <property type="entry name" value="Copper amine oxidase, domain N"/>
    <property type="match status" value="1"/>
</dbReference>
<gene>
    <name evidence="3" type="ORF">EDD73_12229</name>
</gene>
<protein>
    <submittedName>
        <fullName evidence="3">Copper amine oxidase-like protein</fullName>
    </submittedName>
</protein>
<dbReference type="InterPro" id="IPR012854">
    <property type="entry name" value="Cu_amine_oxidase-like_N"/>
</dbReference>
<dbReference type="EMBL" id="SLXT01000022">
    <property type="protein sequence ID" value="TCP62458.1"/>
    <property type="molecule type" value="Genomic_DNA"/>
</dbReference>
<keyword evidence="4" id="KW-1185">Reference proteome</keyword>
<evidence type="ECO:0000313" key="4">
    <source>
        <dbReference type="Proteomes" id="UP000294813"/>
    </source>
</evidence>
<dbReference type="InterPro" id="IPR036582">
    <property type="entry name" value="Mao_N_sf"/>
</dbReference>
<feature type="signal peptide" evidence="1">
    <location>
        <begin position="1"/>
        <end position="24"/>
    </location>
</feature>
<evidence type="ECO:0000256" key="1">
    <source>
        <dbReference type="SAM" id="SignalP"/>
    </source>
</evidence>
<proteinExistence type="predicted"/>
<name>A0A4R2RID5_9FIRM</name>
<evidence type="ECO:0000259" key="2">
    <source>
        <dbReference type="Pfam" id="PF07833"/>
    </source>
</evidence>
<keyword evidence="1" id="KW-0732">Signal</keyword>
<dbReference type="Gene3D" id="3.30.457.10">
    <property type="entry name" value="Copper amine oxidase-like, N-terminal domain"/>
    <property type="match status" value="1"/>
</dbReference>
<dbReference type="Proteomes" id="UP000294813">
    <property type="component" value="Unassembled WGS sequence"/>
</dbReference>
<dbReference type="Pfam" id="PF07833">
    <property type="entry name" value="Cu_amine_oxidN1"/>
    <property type="match status" value="1"/>
</dbReference>
<dbReference type="RefSeq" id="WP_131919950.1">
    <property type="nucleotide sequence ID" value="NZ_JAOQNU010000021.1"/>
</dbReference>
<feature type="domain" description="Copper amine oxidase-like N-terminal" evidence="2">
    <location>
        <begin position="25"/>
        <end position="76"/>
    </location>
</feature>
<dbReference type="OrthoDB" id="2083476at2"/>
<feature type="chain" id="PRO_5020564335" evidence="1">
    <location>
        <begin position="25"/>
        <end position="227"/>
    </location>
</feature>
<comment type="caution">
    <text evidence="3">The sequence shown here is derived from an EMBL/GenBank/DDBJ whole genome shotgun (WGS) entry which is preliminary data.</text>
</comment>
<sequence length="227" mass="24867">MNKKTAIALLTAGVLVVGATVAGATESIRLVVNGKEVQSDVPPQIVNDRVVVPLRAVGEALKADVKWDGETSTVTVDLPTQGNENNEDREKMAKIAKGFAEWQQHARTQMELIDARMEKSTGMTGKEAAKEYAAIQAILEKEIIQKAKEIYPPYKHSKAHNEFVDGAYRLEAGSRLLAMALEEEQKGNTEIGNTLAEAADSFFSNESKMDKFLSMNCAECHDKGEKK</sequence>
<reference evidence="3 4" key="1">
    <citation type="submission" date="2019-03" db="EMBL/GenBank/DDBJ databases">
        <title>Genomic Encyclopedia of Type Strains, Phase IV (KMG-IV): sequencing the most valuable type-strain genomes for metagenomic binning, comparative biology and taxonomic classification.</title>
        <authorList>
            <person name="Goeker M."/>
        </authorList>
    </citation>
    <scope>NUCLEOTIDE SEQUENCE [LARGE SCALE GENOMIC DNA]</scope>
    <source>
        <strain evidence="3 4">DSM 11170</strain>
    </source>
</reference>
<accession>A0A4R2RID5</accession>